<dbReference type="Gene3D" id="1.10.1740.10">
    <property type="match status" value="1"/>
</dbReference>
<proteinExistence type="predicted"/>
<dbReference type="InterPro" id="IPR014284">
    <property type="entry name" value="RNA_pol_sigma-70_dom"/>
</dbReference>
<keyword evidence="4" id="KW-0804">Transcription</keyword>
<accession>A0A2V2FVY4</accession>
<dbReference type="InterPro" id="IPR013324">
    <property type="entry name" value="RNA_pol_sigma_r3/r4-like"/>
</dbReference>
<evidence type="ECO:0000313" key="8">
    <source>
        <dbReference type="Proteomes" id="UP000247612"/>
    </source>
</evidence>
<dbReference type="STRING" id="1034346.GCA_000313565_02306"/>
<dbReference type="EMBL" id="QJKH01000002">
    <property type="protein sequence ID" value="PXX81138.1"/>
    <property type="molecule type" value="Genomic_DNA"/>
</dbReference>
<evidence type="ECO:0000259" key="5">
    <source>
        <dbReference type="Pfam" id="PF04542"/>
    </source>
</evidence>
<dbReference type="Proteomes" id="UP000247612">
    <property type="component" value="Unassembled WGS sequence"/>
</dbReference>
<dbReference type="PANTHER" id="PTHR30385">
    <property type="entry name" value="SIGMA FACTOR F FLAGELLAR"/>
    <property type="match status" value="1"/>
</dbReference>
<dbReference type="InterPro" id="IPR036388">
    <property type="entry name" value="WH-like_DNA-bd_sf"/>
</dbReference>
<evidence type="ECO:0000313" key="7">
    <source>
        <dbReference type="EMBL" id="PXX81138.1"/>
    </source>
</evidence>
<dbReference type="AlphaFoldDB" id="A0A2V2FVY4"/>
<name>A0A2V2FVY4_9FIRM</name>
<keyword evidence="1" id="KW-0805">Transcription regulation</keyword>
<dbReference type="EMBL" id="JALDAW010000022">
    <property type="protein sequence ID" value="MDY5168888.1"/>
    <property type="molecule type" value="Genomic_DNA"/>
</dbReference>
<evidence type="ECO:0000256" key="1">
    <source>
        <dbReference type="ARBA" id="ARBA00023015"/>
    </source>
</evidence>
<evidence type="ECO:0000256" key="2">
    <source>
        <dbReference type="ARBA" id="ARBA00023082"/>
    </source>
</evidence>
<dbReference type="InterPro" id="IPR013325">
    <property type="entry name" value="RNA_pol_sigma_r2"/>
</dbReference>
<evidence type="ECO:0000256" key="4">
    <source>
        <dbReference type="ARBA" id="ARBA00023163"/>
    </source>
</evidence>
<dbReference type="InterPro" id="IPR007627">
    <property type="entry name" value="RNA_pol_sigma70_r2"/>
</dbReference>
<feature type="domain" description="RNA polymerase sigma-70 region 2" evidence="5">
    <location>
        <begin position="24"/>
        <end position="99"/>
    </location>
</feature>
<dbReference type="GO" id="GO:0006352">
    <property type="term" value="P:DNA-templated transcription initiation"/>
    <property type="evidence" value="ECO:0007669"/>
    <property type="project" value="InterPro"/>
</dbReference>
<dbReference type="OrthoDB" id="9783788at2"/>
<reference evidence="7 8" key="1">
    <citation type="submission" date="2018-05" db="EMBL/GenBank/DDBJ databases">
        <title>Genomic Encyclopedia of Type Strains, Phase IV (KMG-IV): sequencing the most valuable type-strain genomes for metagenomic binning, comparative biology and taxonomic classification.</title>
        <authorList>
            <person name="Goeker M."/>
        </authorList>
    </citation>
    <scope>NUCLEOTIDE SEQUENCE [LARGE SCALE GENOMIC DNA]</scope>
    <source>
        <strain evidence="7 8">JC118</strain>
    </source>
</reference>
<organism evidence="6 9">
    <name type="scientific">Dielma fastidiosa</name>
    <dbReference type="NCBI Taxonomy" id="1034346"/>
    <lineage>
        <taxon>Bacteria</taxon>
        <taxon>Bacillati</taxon>
        <taxon>Bacillota</taxon>
        <taxon>Erysipelotrichia</taxon>
        <taxon>Erysipelotrichales</taxon>
        <taxon>Erysipelotrichaceae</taxon>
        <taxon>Dielma</taxon>
    </lineage>
</organism>
<dbReference type="Proteomes" id="UP001276902">
    <property type="component" value="Unassembled WGS sequence"/>
</dbReference>
<evidence type="ECO:0000256" key="3">
    <source>
        <dbReference type="ARBA" id="ARBA00023125"/>
    </source>
</evidence>
<dbReference type="NCBIfam" id="TIGR02937">
    <property type="entry name" value="sigma70-ECF"/>
    <property type="match status" value="1"/>
</dbReference>
<gene>
    <name evidence="7" type="ORF">DES51_102260</name>
    <name evidence="6" type="ORF">MQE39_12290</name>
</gene>
<reference evidence="6" key="2">
    <citation type="submission" date="2022-03" db="EMBL/GenBank/DDBJ databases">
        <title>First case of bacteraemia caused by Dielma fastidiosa in a patient hospitalised with diverticulitis.</title>
        <authorList>
            <person name="Forman-Ankjaer B."/>
            <person name="Hvid-Jensen F."/>
            <person name="Kobel C.M."/>
            <person name="Greve T."/>
        </authorList>
    </citation>
    <scope>NUCLEOTIDE SEQUENCE</scope>
    <source>
        <strain evidence="6">AUH_DF_2021</strain>
    </source>
</reference>
<dbReference type="Pfam" id="PF04542">
    <property type="entry name" value="Sigma70_r2"/>
    <property type="match status" value="1"/>
</dbReference>
<dbReference type="Gene3D" id="1.10.10.10">
    <property type="entry name" value="Winged helix-like DNA-binding domain superfamily/Winged helix DNA-binding domain"/>
    <property type="match status" value="1"/>
</dbReference>
<dbReference type="GO" id="GO:0016987">
    <property type="term" value="F:sigma factor activity"/>
    <property type="evidence" value="ECO:0007669"/>
    <property type="project" value="UniProtKB-KW"/>
</dbReference>
<comment type="caution">
    <text evidence="6">The sequence shown here is derived from an EMBL/GenBank/DDBJ whole genome shotgun (WGS) entry which is preliminary data.</text>
</comment>
<dbReference type="GO" id="GO:0003677">
    <property type="term" value="F:DNA binding"/>
    <property type="evidence" value="ECO:0007669"/>
    <property type="project" value="UniProtKB-KW"/>
</dbReference>
<keyword evidence="8" id="KW-1185">Reference proteome</keyword>
<evidence type="ECO:0000313" key="6">
    <source>
        <dbReference type="EMBL" id="MDY5168888.1"/>
    </source>
</evidence>
<dbReference type="SUPFAM" id="SSF88946">
    <property type="entry name" value="Sigma2 domain of RNA polymerase sigma factors"/>
    <property type="match status" value="1"/>
</dbReference>
<dbReference type="SUPFAM" id="SSF88659">
    <property type="entry name" value="Sigma3 and sigma4 domains of RNA polymerase sigma factors"/>
    <property type="match status" value="1"/>
</dbReference>
<sequence>METMNDYELLYLMSEQDEEAQKLLIKLYEQRIERIIRKTVSSGGGKHLRSDEFHDLKSKCMLSLIEAVNQYHDETGVPFSYYASLCITTCVRSYLRKTRSQANYMFATCTSLDLDLSEDEGCYLISLVQNNQAEFDPKWSFELKEAQNKVKEVEAQLSEDERQIWLLRKAGCTYREIAEKSGHTVKHVGYILHKIKKILAGIIDYQK</sequence>
<dbReference type="GeneID" id="94441327"/>
<protein>
    <submittedName>
        <fullName evidence="7">RNA polymerase sigma factor (Sigma-70 family)</fullName>
    </submittedName>
    <submittedName>
        <fullName evidence="6">Sigma-70 family RNA polymerase sigma factor</fullName>
    </submittedName>
</protein>
<dbReference type="RefSeq" id="WP_022938609.1">
    <property type="nucleotide sequence ID" value="NZ_BAABZA010000002.1"/>
</dbReference>
<evidence type="ECO:0000313" key="9">
    <source>
        <dbReference type="Proteomes" id="UP001276902"/>
    </source>
</evidence>
<keyword evidence="2" id="KW-0731">Sigma factor</keyword>
<dbReference type="PANTHER" id="PTHR30385:SF1">
    <property type="entry name" value="RNA POLYMERASE SIGMA-H FACTOR"/>
    <property type="match status" value="1"/>
</dbReference>
<keyword evidence="3" id="KW-0238">DNA-binding</keyword>